<feature type="transmembrane region" description="Helical" evidence="1">
    <location>
        <begin position="20"/>
        <end position="40"/>
    </location>
</feature>
<dbReference type="RefSeq" id="WP_038140045.1">
    <property type="nucleotide sequence ID" value="NZ_JRWP01000008.1"/>
</dbReference>
<dbReference type="AlphaFoldDB" id="A0A0A5I0B8"/>
<accession>A0A0A5I0B8</accession>
<gene>
    <name evidence="2" type="ORF">NM06_08145</name>
</gene>
<organism evidence="2 3">
    <name type="scientific">Photobacterium sp. (strain ATCC 43367)</name>
    <dbReference type="NCBI Taxonomy" id="379097"/>
    <lineage>
        <taxon>Bacteria</taxon>
        <taxon>Pseudomonadati</taxon>
        <taxon>Pseudomonadota</taxon>
        <taxon>Gammaproteobacteria</taxon>
        <taxon>Vibrionales</taxon>
        <taxon>Vibrionaceae</taxon>
        <taxon>Vibrio</taxon>
        <taxon>Vibrio oreintalis group</taxon>
    </lineage>
</organism>
<dbReference type="InterPro" id="IPR045584">
    <property type="entry name" value="Pilin-like"/>
</dbReference>
<protein>
    <submittedName>
        <fullName evidence="2">Fimbrial protein</fullName>
    </submittedName>
</protein>
<proteinExistence type="predicted"/>
<dbReference type="Gene3D" id="3.30.700.10">
    <property type="entry name" value="Glycoprotein, Type 4 Pilin"/>
    <property type="match status" value="1"/>
</dbReference>
<dbReference type="Pfam" id="PF07963">
    <property type="entry name" value="N_methyl"/>
    <property type="match status" value="1"/>
</dbReference>
<dbReference type="STRING" id="379097.SE23_02195"/>
<dbReference type="EMBL" id="JRWP01000008">
    <property type="protein sequence ID" value="KGY09221.1"/>
    <property type="molecule type" value="Genomic_DNA"/>
</dbReference>
<dbReference type="Pfam" id="PF16732">
    <property type="entry name" value="ComP_DUS"/>
    <property type="match status" value="1"/>
</dbReference>
<dbReference type="NCBIfam" id="TIGR02532">
    <property type="entry name" value="IV_pilin_GFxxxE"/>
    <property type="match status" value="1"/>
</dbReference>
<evidence type="ECO:0000256" key="1">
    <source>
        <dbReference type="SAM" id="Phobius"/>
    </source>
</evidence>
<name>A0A0A5I0B8_PHOS4</name>
<keyword evidence="1" id="KW-1133">Transmembrane helix</keyword>
<evidence type="ECO:0000313" key="3">
    <source>
        <dbReference type="Proteomes" id="UP000030451"/>
    </source>
</evidence>
<dbReference type="SUPFAM" id="SSF54523">
    <property type="entry name" value="Pili subunits"/>
    <property type="match status" value="1"/>
</dbReference>
<reference evidence="2 3" key="1">
    <citation type="submission" date="2014-10" db="EMBL/GenBank/DDBJ databases">
        <title>Genome sequencing of Vibrio sinaloensis T08.</title>
        <authorList>
            <person name="Chan K.-G."/>
            <person name="Mohamad N.I."/>
        </authorList>
    </citation>
    <scope>NUCLEOTIDE SEQUENCE [LARGE SCALE GENOMIC DNA]</scope>
    <source>
        <strain evidence="2 3">T08</strain>
    </source>
</reference>
<dbReference type="InterPro" id="IPR031982">
    <property type="entry name" value="PilE-like"/>
</dbReference>
<dbReference type="Proteomes" id="UP000030451">
    <property type="component" value="Unassembled WGS sequence"/>
</dbReference>
<keyword evidence="1" id="KW-0472">Membrane</keyword>
<evidence type="ECO:0000313" key="2">
    <source>
        <dbReference type="EMBL" id="KGY09221.1"/>
    </source>
</evidence>
<keyword evidence="1" id="KW-0812">Transmembrane</keyword>
<sequence length="145" mass="15819">MIRRNGCKVGKKRLNGMTLIELMIAVSVVAILAAIAYPSYQSYVLKSYRAKAIADLSKIQLKLESSYNSGYNWSGIISGSNCSVCDTPSSRYVFSIASQAGKAYVIKAEAQSGSGQTKDKCLTDESVDYMTLDATNAQYPEDCWI</sequence>
<dbReference type="InterPro" id="IPR012902">
    <property type="entry name" value="N_methyl_site"/>
</dbReference>
<comment type="caution">
    <text evidence="2">The sequence shown here is derived from an EMBL/GenBank/DDBJ whole genome shotgun (WGS) entry which is preliminary data.</text>
</comment>
<dbReference type="GO" id="GO:0043683">
    <property type="term" value="P:type IV pilus assembly"/>
    <property type="evidence" value="ECO:0007669"/>
    <property type="project" value="InterPro"/>
</dbReference>